<dbReference type="AlphaFoldDB" id="A0A9P5YY80"/>
<dbReference type="InterPro" id="IPR036047">
    <property type="entry name" value="F-box-like_dom_sf"/>
</dbReference>
<protein>
    <recommendedName>
        <fullName evidence="1">F-box domain-containing protein</fullName>
    </recommendedName>
</protein>
<dbReference type="Proteomes" id="UP000807469">
    <property type="component" value="Unassembled WGS sequence"/>
</dbReference>
<accession>A0A9P5YY80</accession>
<organism evidence="2 3">
    <name type="scientific">Pholiota conissans</name>
    <dbReference type="NCBI Taxonomy" id="109636"/>
    <lineage>
        <taxon>Eukaryota</taxon>
        <taxon>Fungi</taxon>
        <taxon>Dikarya</taxon>
        <taxon>Basidiomycota</taxon>
        <taxon>Agaricomycotina</taxon>
        <taxon>Agaricomycetes</taxon>
        <taxon>Agaricomycetidae</taxon>
        <taxon>Agaricales</taxon>
        <taxon>Agaricineae</taxon>
        <taxon>Strophariaceae</taxon>
        <taxon>Pholiota</taxon>
    </lineage>
</organism>
<dbReference type="Pfam" id="PF00646">
    <property type="entry name" value="F-box"/>
    <property type="match status" value="1"/>
</dbReference>
<evidence type="ECO:0000259" key="1">
    <source>
        <dbReference type="PROSITE" id="PS50181"/>
    </source>
</evidence>
<dbReference type="EMBL" id="MU155253">
    <property type="protein sequence ID" value="KAF9477679.1"/>
    <property type="molecule type" value="Genomic_DNA"/>
</dbReference>
<name>A0A9P5YY80_9AGAR</name>
<dbReference type="OrthoDB" id="2745718at2759"/>
<evidence type="ECO:0000313" key="3">
    <source>
        <dbReference type="Proteomes" id="UP000807469"/>
    </source>
</evidence>
<dbReference type="PROSITE" id="PS50181">
    <property type="entry name" value="FBOX"/>
    <property type="match status" value="1"/>
</dbReference>
<dbReference type="Gene3D" id="1.20.1280.50">
    <property type="match status" value="1"/>
</dbReference>
<keyword evidence="3" id="KW-1185">Reference proteome</keyword>
<dbReference type="CDD" id="cd09917">
    <property type="entry name" value="F-box_SF"/>
    <property type="match status" value="1"/>
</dbReference>
<feature type="domain" description="F-box" evidence="1">
    <location>
        <begin position="2"/>
        <end position="48"/>
    </location>
</feature>
<gene>
    <name evidence="2" type="ORF">BDN70DRAFT_94996</name>
</gene>
<comment type="caution">
    <text evidence="2">The sequence shown here is derived from an EMBL/GenBank/DDBJ whole genome shotgun (WGS) entry which is preliminary data.</text>
</comment>
<proteinExistence type="predicted"/>
<dbReference type="SMART" id="SM00256">
    <property type="entry name" value="FBOX"/>
    <property type="match status" value="1"/>
</dbReference>
<reference evidence="2" key="1">
    <citation type="submission" date="2020-11" db="EMBL/GenBank/DDBJ databases">
        <authorList>
            <consortium name="DOE Joint Genome Institute"/>
            <person name="Ahrendt S."/>
            <person name="Riley R."/>
            <person name="Andreopoulos W."/>
            <person name="Labutti K."/>
            <person name="Pangilinan J."/>
            <person name="Ruiz-Duenas F.J."/>
            <person name="Barrasa J.M."/>
            <person name="Sanchez-Garcia M."/>
            <person name="Camarero S."/>
            <person name="Miyauchi S."/>
            <person name="Serrano A."/>
            <person name="Linde D."/>
            <person name="Babiker R."/>
            <person name="Drula E."/>
            <person name="Ayuso-Fernandez I."/>
            <person name="Pacheco R."/>
            <person name="Padilla G."/>
            <person name="Ferreira P."/>
            <person name="Barriuso J."/>
            <person name="Kellner H."/>
            <person name="Castanera R."/>
            <person name="Alfaro M."/>
            <person name="Ramirez L."/>
            <person name="Pisabarro A.G."/>
            <person name="Kuo A."/>
            <person name="Tritt A."/>
            <person name="Lipzen A."/>
            <person name="He G."/>
            <person name="Yan M."/>
            <person name="Ng V."/>
            <person name="Cullen D."/>
            <person name="Martin F."/>
            <person name="Rosso M.-N."/>
            <person name="Henrissat B."/>
            <person name="Hibbett D."/>
            <person name="Martinez A.T."/>
            <person name="Grigoriev I.V."/>
        </authorList>
    </citation>
    <scope>NUCLEOTIDE SEQUENCE</scope>
    <source>
        <strain evidence="2">CIRM-BRFM 674</strain>
    </source>
</reference>
<sequence length="533" mass="60830">MFKNFVSIPEDILIEILSYLDGVSLVRSAMTCRTLRNVLRNSSRLTYILQLCYDGLSDAGTSKNHADLLTSLLERRRAWFALDWNIYSRFRMKGTFTAYELAAGCFASTERNTFSLLRLASRRNPNMVKFMRPIGIAYDFAMDPTQDLIVFLDSRASLPPQTNDRIFHLYISRVSKNDTPSSVRRSRSLRCVVERNRNVEDIEFQVERDRVWLFFCKAGEPCYPRVLMWNLTTCELLLDYTFSTHFSSLPKPLELSFALLDTCFCFVTHPGVFGSIWLYKLPQPGTSVSNLTLLAKLHLPMTSLGTTVTSISTHTSPSEKYPIPGMTFMPNDDDRLHAFTIKYRHCHIANAAGNPIVMPMNLFVHQRVLVKYCLQQQETLYNDIPLEVPWEEWGPKNTRILCPSFIDPEWNRYVHGQHVVCPGNPHPEFNNGSFSVEILDFSIAAVLTAMGVDITPSSHSSLTSSIGGVLMPPSIIFAKQIPFFRTDVLTYLPCVIVERKFGFPYTGYMIFEDGIAGIHILRDDNIHFDVYNV</sequence>
<evidence type="ECO:0000313" key="2">
    <source>
        <dbReference type="EMBL" id="KAF9477679.1"/>
    </source>
</evidence>
<dbReference type="SUPFAM" id="SSF81383">
    <property type="entry name" value="F-box domain"/>
    <property type="match status" value="1"/>
</dbReference>
<dbReference type="InterPro" id="IPR001810">
    <property type="entry name" value="F-box_dom"/>
</dbReference>